<feature type="DNA-binding region" description="H-T-H motif" evidence="2">
    <location>
        <begin position="28"/>
        <end position="47"/>
    </location>
</feature>
<dbReference type="Gene3D" id="1.10.10.60">
    <property type="entry name" value="Homeodomain-like"/>
    <property type="match status" value="1"/>
</dbReference>
<evidence type="ECO:0000313" key="4">
    <source>
        <dbReference type="EMBL" id="GAA4451356.1"/>
    </source>
</evidence>
<organism evidence="4 5">
    <name type="scientific">Rurimicrobium arvi</name>
    <dbReference type="NCBI Taxonomy" id="2049916"/>
    <lineage>
        <taxon>Bacteria</taxon>
        <taxon>Pseudomonadati</taxon>
        <taxon>Bacteroidota</taxon>
        <taxon>Chitinophagia</taxon>
        <taxon>Chitinophagales</taxon>
        <taxon>Chitinophagaceae</taxon>
        <taxon>Rurimicrobium</taxon>
    </lineage>
</organism>
<protein>
    <recommendedName>
        <fullName evidence="3">HTH tetR-type domain-containing protein</fullName>
    </recommendedName>
</protein>
<dbReference type="SUPFAM" id="SSF46689">
    <property type="entry name" value="Homeodomain-like"/>
    <property type="match status" value="1"/>
</dbReference>
<dbReference type="RefSeq" id="WP_344823108.1">
    <property type="nucleotide sequence ID" value="NZ_BAABEZ010000004.1"/>
</dbReference>
<dbReference type="PANTHER" id="PTHR43479">
    <property type="entry name" value="ACREF/ENVCD OPERON REPRESSOR-RELATED"/>
    <property type="match status" value="1"/>
</dbReference>
<dbReference type="Proteomes" id="UP001501410">
    <property type="component" value="Unassembled WGS sequence"/>
</dbReference>
<dbReference type="InterPro" id="IPR009057">
    <property type="entry name" value="Homeodomain-like_sf"/>
</dbReference>
<dbReference type="InterPro" id="IPR001647">
    <property type="entry name" value="HTH_TetR"/>
</dbReference>
<gene>
    <name evidence="4" type="ORF">GCM10023092_08900</name>
</gene>
<proteinExistence type="predicted"/>
<dbReference type="PROSITE" id="PS50977">
    <property type="entry name" value="HTH_TETR_2"/>
    <property type="match status" value="1"/>
</dbReference>
<keyword evidence="5" id="KW-1185">Reference proteome</keyword>
<dbReference type="InterPro" id="IPR050624">
    <property type="entry name" value="HTH-type_Tx_Regulator"/>
</dbReference>
<keyword evidence="1 2" id="KW-0238">DNA-binding</keyword>
<dbReference type="PRINTS" id="PR00455">
    <property type="entry name" value="HTHTETR"/>
</dbReference>
<evidence type="ECO:0000313" key="5">
    <source>
        <dbReference type="Proteomes" id="UP001501410"/>
    </source>
</evidence>
<dbReference type="Gene3D" id="1.10.357.10">
    <property type="entry name" value="Tetracycline Repressor, domain 2"/>
    <property type="match status" value="1"/>
</dbReference>
<dbReference type="Pfam" id="PF00440">
    <property type="entry name" value="TetR_N"/>
    <property type="match status" value="1"/>
</dbReference>
<dbReference type="PANTHER" id="PTHR43479:SF11">
    <property type="entry name" value="ACREF_ENVCD OPERON REPRESSOR-RELATED"/>
    <property type="match status" value="1"/>
</dbReference>
<reference evidence="5" key="1">
    <citation type="journal article" date="2019" name="Int. J. Syst. Evol. Microbiol.">
        <title>The Global Catalogue of Microorganisms (GCM) 10K type strain sequencing project: providing services to taxonomists for standard genome sequencing and annotation.</title>
        <authorList>
            <consortium name="The Broad Institute Genomics Platform"/>
            <consortium name="The Broad Institute Genome Sequencing Center for Infectious Disease"/>
            <person name="Wu L."/>
            <person name="Ma J."/>
        </authorList>
    </citation>
    <scope>NUCLEOTIDE SEQUENCE [LARGE SCALE GENOMIC DNA]</scope>
    <source>
        <strain evidence="5">JCM 31921</strain>
    </source>
</reference>
<sequence>MTKDEMTKIAIIDAAKVLFQQYGLAKTTMEDIAKAIGKGKSSLYYYYDTKEEIFQSVVDKEKEEIERDIIDAVGREHTAVEKLKAFAQTKYRALRRRQLLYRLKTIGLNSEGSATGCIFNAIKARYNEHEEDIVKGILLFGIREGSFDSAYQSQIDLMTKVCTNMLRGIQMELSFGSFKGSAGDLLDTAVSFIANGLKTRNFSFA</sequence>
<accession>A0ABP8MLG4</accession>
<evidence type="ECO:0000259" key="3">
    <source>
        <dbReference type="PROSITE" id="PS50977"/>
    </source>
</evidence>
<evidence type="ECO:0000256" key="2">
    <source>
        <dbReference type="PROSITE-ProRule" id="PRU00335"/>
    </source>
</evidence>
<comment type="caution">
    <text evidence="4">The sequence shown here is derived from an EMBL/GenBank/DDBJ whole genome shotgun (WGS) entry which is preliminary data.</text>
</comment>
<feature type="domain" description="HTH tetR-type" evidence="3">
    <location>
        <begin position="5"/>
        <end position="65"/>
    </location>
</feature>
<name>A0ABP8MLG4_9BACT</name>
<dbReference type="EMBL" id="BAABEZ010000004">
    <property type="protein sequence ID" value="GAA4451356.1"/>
    <property type="molecule type" value="Genomic_DNA"/>
</dbReference>
<evidence type="ECO:0000256" key="1">
    <source>
        <dbReference type="ARBA" id="ARBA00023125"/>
    </source>
</evidence>